<dbReference type="Gene3D" id="1.25.40.60">
    <property type="match status" value="1"/>
</dbReference>
<dbReference type="EMBL" id="OU963866">
    <property type="protein sequence ID" value="CAH0390273.1"/>
    <property type="molecule type" value="Genomic_DNA"/>
</dbReference>
<dbReference type="InterPro" id="IPR036045">
    <property type="entry name" value="Sec1-like_sf"/>
</dbReference>
<gene>
    <name evidence="7" type="ORF">BEMITA_LOCUS9015</name>
</gene>
<dbReference type="AlphaFoldDB" id="A0A9P0AEW7"/>
<dbReference type="KEGG" id="btab:109037502"/>
<dbReference type="GO" id="GO:0031410">
    <property type="term" value="C:cytoplasmic vesicle"/>
    <property type="evidence" value="ECO:0007669"/>
    <property type="project" value="UniProtKB-ARBA"/>
</dbReference>
<keyword evidence="3" id="KW-0813">Transport</keyword>
<dbReference type="PANTHER" id="PTHR11679">
    <property type="entry name" value="VESICLE PROTEIN SORTING-ASSOCIATED"/>
    <property type="match status" value="1"/>
</dbReference>
<dbReference type="Gene3D" id="3.40.50.2060">
    <property type="match status" value="1"/>
</dbReference>
<dbReference type="PIRSF" id="PIRSF005715">
    <property type="entry name" value="VPS45_Sec1"/>
    <property type="match status" value="1"/>
</dbReference>
<dbReference type="Gene3D" id="3.90.830.10">
    <property type="entry name" value="Syntaxin Binding Protein 1, Chain A, domain 2"/>
    <property type="match status" value="1"/>
</dbReference>
<comment type="subcellular location">
    <subcellularLocation>
        <location evidence="1">Endomembrane system</location>
        <topology evidence="1">Peripheral membrane protein</topology>
    </subcellularLocation>
</comment>
<dbReference type="InterPro" id="IPR027482">
    <property type="entry name" value="Sec1-like_dom2"/>
</dbReference>
<dbReference type="FunFam" id="3.90.830.10:FF:000002">
    <property type="entry name" value="Vacuolar protein sorting-associated protein 45"/>
    <property type="match status" value="1"/>
</dbReference>
<organism evidence="7 8">
    <name type="scientific">Bemisia tabaci</name>
    <name type="common">Sweetpotato whitefly</name>
    <name type="synonym">Aleurodes tabaci</name>
    <dbReference type="NCBI Taxonomy" id="7038"/>
    <lineage>
        <taxon>Eukaryota</taxon>
        <taxon>Metazoa</taxon>
        <taxon>Ecdysozoa</taxon>
        <taxon>Arthropoda</taxon>
        <taxon>Hexapoda</taxon>
        <taxon>Insecta</taxon>
        <taxon>Pterygota</taxon>
        <taxon>Neoptera</taxon>
        <taxon>Paraneoptera</taxon>
        <taxon>Hemiptera</taxon>
        <taxon>Sternorrhyncha</taxon>
        <taxon>Aleyrodoidea</taxon>
        <taxon>Aleyrodidae</taxon>
        <taxon>Aleyrodinae</taxon>
        <taxon>Bemisia</taxon>
    </lineage>
</organism>
<dbReference type="GO" id="GO:0012505">
    <property type="term" value="C:endomembrane system"/>
    <property type="evidence" value="ECO:0007669"/>
    <property type="project" value="UniProtKB-SubCell"/>
</dbReference>
<dbReference type="InterPro" id="IPR043154">
    <property type="entry name" value="Sec-1-like_dom1"/>
</dbReference>
<name>A0A9P0AEW7_BEMTA</name>
<accession>A0A9P0AEW7</accession>
<dbReference type="Pfam" id="PF00995">
    <property type="entry name" value="Sec1"/>
    <property type="match status" value="1"/>
</dbReference>
<reference evidence="7" key="1">
    <citation type="submission" date="2021-12" db="EMBL/GenBank/DDBJ databases">
        <authorList>
            <person name="King R."/>
        </authorList>
    </citation>
    <scope>NUCLEOTIDE SEQUENCE</scope>
</reference>
<evidence type="ECO:0000256" key="2">
    <source>
        <dbReference type="ARBA" id="ARBA00009884"/>
    </source>
</evidence>
<dbReference type="SUPFAM" id="SSF56815">
    <property type="entry name" value="Sec1/munc18-like (SM) proteins"/>
    <property type="match status" value="1"/>
</dbReference>
<proteinExistence type="inferred from homology"/>
<dbReference type="Gene3D" id="3.40.50.1910">
    <property type="match status" value="1"/>
</dbReference>
<evidence type="ECO:0000313" key="8">
    <source>
        <dbReference type="Proteomes" id="UP001152759"/>
    </source>
</evidence>
<evidence type="ECO:0000256" key="6">
    <source>
        <dbReference type="ARBA" id="ARBA00073001"/>
    </source>
</evidence>
<evidence type="ECO:0000256" key="1">
    <source>
        <dbReference type="ARBA" id="ARBA00004184"/>
    </source>
</evidence>
<dbReference type="GO" id="GO:0015031">
    <property type="term" value="P:protein transport"/>
    <property type="evidence" value="ECO:0007669"/>
    <property type="project" value="UniProtKB-KW"/>
</dbReference>
<keyword evidence="8" id="KW-1185">Reference proteome</keyword>
<dbReference type="GO" id="GO:0016192">
    <property type="term" value="P:vesicle-mediated transport"/>
    <property type="evidence" value="ECO:0007669"/>
    <property type="project" value="InterPro"/>
</dbReference>
<dbReference type="InterPro" id="IPR001619">
    <property type="entry name" value="Sec1-like"/>
</dbReference>
<sequence length="567" mass="65509">MNVITAVKLYLTKMTEESGPGMKILVMDKQTTSITTMVYSQSEMLQREVYLFERLDMISAREPMKYLKCIAFLRPTKENISLLSKELRNPRFGVYYVYWSNIVRKADIKTIAECDEYESVREVEEFYADYLAIAPHLFSLNIPVSYQDLAWDPVELLRSTQGVTAVLLSLKKCPNIRYQSSSEMCKRLAEKVRDVIVTEESLFNFKQDDITPVLLIVDRRDDPITPLLNQWTYQAMVHELLTITNNRVDLSHVKDISKDLREIVLSPEHDEFYAKNLYLNYGEIGQTMKQLMEEFQRKAKSQQKVESLADMKNFVENYPQFKKMSGTVCKHLVLVSDLSNTVANNNLLEVSELEQQLACQESHSSQLQNLRTLLNSGNVRHKDATKLVMLYALRYERHSNNDIDGLLNILKKNSVPDSFIKMIPRILKFRSKNSRLNETFDTQEAVVKITKRFFKDLKGVENVYTQHVPLLRETLDDLIKGRLKETTFPFLGENSAQISRRIKDVIVFMIGGVTYEEALAVHNINCSHQNIRIVLGGTTIHNSASFFTEVQNATANLPTTRHDNRRM</sequence>
<comment type="similarity">
    <text evidence="2">Belongs to the STXBP/unc-18/SEC1 family.</text>
</comment>
<evidence type="ECO:0000313" key="7">
    <source>
        <dbReference type="EMBL" id="CAH0390273.1"/>
    </source>
</evidence>
<dbReference type="InterPro" id="IPR043127">
    <property type="entry name" value="Sec-1-like_dom3a"/>
</dbReference>
<keyword evidence="4" id="KW-0653">Protein transport</keyword>
<dbReference type="Proteomes" id="UP001152759">
    <property type="component" value="Chromosome 5"/>
</dbReference>
<protein>
    <recommendedName>
        <fullName evidence="6">Vacuolar protein sorting-associated protein 45</fullName>
    </recommendedName>
</protein>
<evidence type="ECO:0000256" key="3">
    <source>
        <dbReference type="ARBA" id="ARBA00022448"/>
    </source>
</evidence>
<evidence type="ECO:0000256" key="5">
    <source>
        <dbReference type="ARBA" id="ARBA00023136"/>
    </source>
</evidence>
<keyword evidence="5" id="KW-0472">Membrane</keyword>
<evidence type="ECO:0000256" key="4">
    <source>
        <dbReference type="ARBA" id="ARBA00022927"/>
    </source>
</evidence>